<keyword evidence="5 11" id="KW-0378">Hydrolase</keyword>
<evidence type="ECO:0000256" key="8">
    <source>
        <dbReference type="ARBA" id="ARBA00023295"/>
    </source>
</evidence>
<evidence type="ECO:0000313" key="11">
    <source>
        <dbReference type="EMBL" id="KAL2809446.1"/>
    </source>
</evidence>
<evidence type="ECO:0000256" key="7">
    <source>
        <dbReference type="ARBA" id="ARBA00023277"/>
    </source>
</evidence>
<comment type="similarity">
    <text evidence="2">Belongs to the glycosyl hydrolase 3 family.</text>
</comment>
<keyword evidence="7" id="KW-0119">Carbohydrate metabolism</keyword>
<dbReference type="InterPro" id="IPR036962">
    <property type="entry name" value="Glyco_hydro_3_N_sf"/>
</dbReference>
<accession>A0ABR4H1X1</accession>
<dbReference type="GO" id="GO:0016787">
    <property type="term" value="F:hydrolase activity"/>
    <property type="evidence" value="ECO:0007669"/>
    <property type="project" value="UniProtKB-KW"/>
</dbReference>
<keyword evidence="6" id="KW-0325">Glycoprotein</keyword>
<evidence type="ECO:0000313" key="12">
    <source>
        <dbReference type="Proteomes" id="UP001610334"/>
    </source>
</evidence>
<evidence type="ECO:0000256" key="4">
    <source>
        <dbReference type="ARBA" id="ARBA00022729"/>
    </source>
</evidence>
<dbReference type="InterPro" id="IPR051915">
    <property type="entry name" value="Cellulose_Degrad_GH3"/>
</dbReference>
<dbReference type="PANTHER" id="PTHR30620:SF16">
    <property type="entry name" value="LYSOSOMAL BETA GLUCOSIDASE"/>
    <property type="match status" value="1"/>
</dbReference>
<dbReference type="Pfam" id="PF00933">
    <property type="entry name" value="Glyco_hydro_3"/>
    <property type="match status" value="1"/>
</dbReference>
<feature type="domain" description="Glycoside hydrolase family 3 N-terminal" evidence="10">
    <location>
        <begin position="57"/>
        <end position="326"/>
    </location>
</feature>
<dbReference type="Gene3D" id="3.20.20.300">
    <property type="entry name" value="Glycoside hydrolase, family 3, N-terminal domain"/>
    <property type="match status" value="1"/>
</dbReference>
<feature type="region of interest" description="Disordered" evidence="9">
    <location>
        <begin position="423"/>
        <end position="444"/>
    </location>
</feature>
<evidence type="ECO:0000256" key="2">
    <source>
        <dbReference type="ARBA" id="ARBA00005336"/>
    </source>
</evidence>
<dbReference type="SUPFAM" id="SSF51445">
    <property type="entry name" value="(Trans)glycosidases"/>
    <property type="match status" value="1"/>
</dbReference>
<evidence type="ECO:0000256" key="3">
    <source>
        <dbReference type="ARBA" id="ARBA00012744"/>
    </source>
</evidence>
<evidence type="ECO:0000256" key="5">
    <source>
        <dbReference type="ARBA" id="ARBA00022801"/>
    </source>
</evidence>
<reference evidence="11 12" key="1">
    <citation type="submission" date="2024-07" db="EMBL/GenBank/DDBJ databases">
        <title>Section-level genome sequencing and comparative genomics of Aspergillus sections Usti and Cavernicolus.</title>
        <authorList>
            <consortium name="Lawrence Berkeley National Laboratory"/>
            <person name="Nybo J.L."/>
            <person name="Vesth T.C."/>
            <person name="Theobald S."/>
            <person name="Frisvad J.C."/>
            <person name="Larsen T.O."/>
            <person name="Kjaerboelling I."/>
            <person name="Rothschild-Mancinelli K."/>
            <person name="Lyhne E.K."/>
            <person name="Kogle M.E."/>
            <person name="Barry K."/>
            <person name="Clum A."/>
            <person name="Na H."/>
            <person name="Ledsgaard L."/>
            <person name="Lin J."/>
            <person name="Lipzen A."/>
            <person name="Kuo A."/>
            <person name="Riley R."/>
            <person name="Mondo S."/>
            <person name="Labutti K."/>
            <person name="Haridas S."/>
            <person name="Pangalinan J."/>
            <person name="Salamov A.A."/>
            <person name="Simmons B.A."/>
            <person name="Magnuson J.K."/>
            <person name="Chen J."/>
            <person name="Drula E."/>
            <person name="Henrissat B."/>
            <person name="Wiebenga A."/>
            <person name="Lubbers R.J."/>
            <person name="Gomes A.C."/>
            <person name="Makela M.R."/>
            <person name="Stajich J."/>
            <person name="Grigoriev I.V."/>
            <person name="Mortensen U.H."/>
            <person name="De Vries R.P."/>
            <person name="Baker S.E."/>
            <person name="Andersen M.R."/>
        </authorList>
    </citation>
    <scope>NUCLEOTIDE SEQUENCE [LARGE SCALE GENOMIC DNA]</scope>
    <source>
        <strain evidence="11 12">CBS 588.65</strain>
    </source>
</reference>
<proteinExistence type="inferred from homology"/>
<evidence type="ECO:0000256" key="6">
    <source>
        <dbReference type="ARBA" id="ARBA00023180"/>
    </source>
</evidence>
<dbReference type="InterPro" id="IPR017853">
    <property type="entry name" value="GH"/>
</dbReference>
<keyword evidence="8" id="KW-0326">Glycosidase</keyword>
<dbReference type="EMBL" id="JBFXLT010000089">
    <property type="protein sequence ID" value="KAL2809446.1"/>
    <property type="molecule type" value="Genomic_DNA"/>
</dbReference>
<comment type="caution">
    <text evidence="11">The sequence shown here is derived from an EMBL/GenBank/DDBJ whole genome shotgun (WGS) entry which is preliminary data.</text>
</comment>
<evidence type="ECO:0000256" key="9">
    <source>
        <dbReference type="SAM" id="MobiDB-lite"/>
    </source>
</evidence>
<evidence type="ECO:0000256" key="1">
    <source>
        <dbReference type="ARBA" id="ARBA00000448"/>
    </source>
</evidence>
<comment type="catalytic activity">
    <reaction evidence="1">
        <text>Hydrolysis of terminal, non-reducing beta-D-glucosyl residues with release of beta-D-glucose.</text>
        <dbReference type="EC" id="3.2.1.21"/>
    </reaction>
</comment>
<keyword evidence="4" id="KW-0732">Signal</keyword>
<dbReference type="Proteomes" id="UP001610334">
    <property type="component" value="Unassembled WGS sequence"/>
</dbReference>
<sequence length="444" mass="49523">MRRLQDKKKTIFPYWNAALSVDERVEDLLQRMTVAEKSGLLFQDMITMGTGGALAPASPTRWYNNLQRMARKTRLGIPITLSTDPRNHFTDNIGTGIEAGIFSHWPESLGFAVLRSATLVEKFADIACQEYLAIGLRLALHSQVDLATEPYWSRIGAAFGEDADLTSDLVAAYIKGFQRGPNIGPEPKDGEDRHFAYGQEQVYSGNNMEYHLKPFRAAVKAGATQIMPYYGMPEIITGLLGEQIGFQGVVCTDWGLLTDKQFFGEPMPARAWGMEHLLPEERLQVILEAGCDQLRGESCPELLTALTNNGLLPLERLDRSVRRLLREKPFLGLFESPFVDEDVAEQVVGKPEFASLGADVSHMRLKAPYTPRPGRFESLFHAGSFQCTAEEKLRQKKIFARVPVGKLPFDLPSSIEAVQQLKSDMPYDTKDPPSGFSHGLSYYG</sequence>
<dbReference type="InterPro" id="IPR001764">
    <property type="entry name" value="Glyco_hydro_3_N"/>
</dbReference>
<evidence type="ECO:0000259" key="10">
    <source>
        <dbReference type="Pfam" id="PF00933"/>
    </source>
</evidence>
<organism evidence="11 12">
    <name type="scientific">Aspergillus granulosus</name>
    <dbReference type="NCBI Taxonomy" id="176169"/>
    <lineage>
        <taxon>Eukaryota</taxon>
        <taxon>Fungi</taxon>
        <taxon>Dikarya</taxon>
        <taxon>Ascomycota</taxon>
        <taxon>Pezizomycotina</taxon>
        <taxon>Eurotiomycetes</taxon>
        <taxon>Eurotiomycetidae</taxon>
        <taxon>Eurotiales</taxon>
        <taxon>Aspergillaceae</taxon>
        <taxon>Aspergillus</taxon>
        <taxon>Aspergillus subgen. Nidulantes</taxon>
    </lineage>
</organism>
<dbReference type="EC" id="3.2.1.21" evidence="3"/>
<protein>
    <recommendedName>
        <fullName evidence="3">beta-glucosidase</fullName>
        <ecNumber evidence="3">3.2.1.21</ecNumber>
    </recommendedName>
</protein>
<dbReference type="PANTHER" id="PTHR30620">
    <property type="entry name" value="PERIPLASMIC BETA-GLUCOSIDASE-RELATED"/>
    <property type="match status" value="1"/>
</dbReference>
<keyword evidence="12" id="KW-1185">Reference proteome</keyword>
<gene>
    <name evidence="11" type="ORF">BJX63DRAFT_423865</name>
</gene>
<name>A0ABR4H1X1_9EURO</name>